<evidence type="ECO:0000259" key="13">
    <source>
        <dbReference type="PROSITE" id="PS50885"/>
    </source>
</evidence>
<evidence type="ECO:0000256" key="5">
    <source>
        <dbReference type="ARBA" id="ARBA00022989"/>
    </source>
</evidence>
<dbReference type="Gene3D" id="1.10.287.950">
    <property type="entry name" value="Methyl-accepting chemotaxis protein"/>
    <property type="match status" value="1"/>
</dbReference>
<dbReference type="RefSeq" id="WP_305500168.1">
    <property type="nucleotide sequence ID" value="NZ_CP131913.1"/>
</dbReference>
<dbReference type="CDD" id="cd18774">
    <property type="entry name" value="PDC2_HK_sensor"/>
    <property type="match status" value="1"/>
</dbReference>
<feature type="compositionally biased region" description="Polar residues" evidence="10">
    <location>
        <begin position="561"/>
        <end position="571"/>
    </location>
</feature>
<reference evidence="14 15" key="1">
    <citation type="submission" date="2023-08" db="EMBL/GenBank/DDBJ databases">
        <title>Transcriptome Analysis of Halomonas alkalicola CICC 11012s to Identify the Genes Involved in Alkaline Tolerances.</title>
        <authorList>
            <person name="Zhai L."/>
        </authorList>
    </citation>
    <scope>NUCLEOTIDE SEQUENCE [LARGE SCALE GENOMIC DNA]</scope>
    <source>
        <strain evidence="14 15">CICC 11012s</strain>
    </source>
</reference>
<feature type="region of interest" description="Disordered" evidence="10">
    <location>
        <begin position="542"/>
        <end position="595"/>
    </location>
</feature>
<feature type="domain" description="HAMP" evidence="13">
    <location>
        <begin position="237"/>
        <end position="291"/>
    </location>
</feature>
<comment type="similarity">
    <text evidence="7">Belongs to the methyl-accepting chemotaxis (MCP) protein family.</text>
</comment>
<dbReference type="SMART" id="SM01049">
    <property type="entry name" value="Cache_2"/>
    <property type="match status" value="1"/>
</dbReference>
<dbReference type="InterPro" id="IPR033480">
    <property type="entry name" value="sCache_2"/>
</dbReference>
<evidence type="ECO:0000256" key="10">
    <source>
        <dbReference type="SAM" id="MobiDB-lite"/>
    </source>
</evidence>
<evidence type="ECO:0000256" key="4">
    <source>
        <dbReference type="ARBA" id="ARBA00022692"/>
    </source>
</evidence>
<dbReference type="SMART" id="SM00304">
    <property type="entry name" value="HAMP"/>
    <property type="match status" value="1"/>
</dbReference>
<organism evidence="14 15">
    <name type="scientific">Halomonas alkalicola</name>
    <dbReference type="NCBI Taxonomy" id="1930622"/>
    <lineage>
        <taxon>Bacteria</taxon>
        <taxon>Pseudomonadati</taxon>
        <taxon>Pseudomonadota</taxon>
        <taxon>Gammaproteobacteria</taxon>
        <taxon>Oceanospirillales</taxon>
        <taxon>Halomonadaceae</taxon>
        <taxon>Halomonas</taxon>
    </lineage>
</organism>
<dbReference type="CDD" id="cd06225">
    <property type="entry name" value="HAMP"/>
    <property type="match status" value="1"/>
</dbReference>
<dbReference type="Pfam" id="PF00672">
    <property type="entry name" value="HAMP"/>
    <property type="match status" value="1"/>
</dbReference>
<sequence>MPHTATPLRRALSLQTRLLLLVLIPLLVVILTLTASQALSRIQDSRQQLEQQRQLLLDTRQTGVQDVVQSSRSAITPVLENPGLSAAEKRRLAAEVLRAIRFEGDNYIFVYDFDGTNVVLPYSREREGTDMSGLRAPDGRYLVRDFIEVGRSGGGHYAYPWEYPGTDRVEPKYSYVDAIPELGWVLGAGVYVTDIDESMAAAETVAAAELRRSLLTTALLGLLIFGAVAAVSLVLVRHTVRPIRRTAEAMGEIARGPGDLTRRLTAQRNDELGDLATQFNAFVARMQETLRDVRRSTYSVHQAAGEIAQGSDELATRTEEAAANLQETSASMEQITAIVNHSAEAAEQANQLAQETAGVAREGETAMREVARTMGDIDHSAGQISEIITLIDSIAFQTNILALNASVEAARAGEQGRGFAVVAQEVRSLASRSSEAAKEIRTLIDASVAHTREGTQIVERAGTTMQGIVESVARVSDVIAEISAGAREQNSGIGQINTAVAEMDTMTQQNAAMVQQSASAAEEMRHHATQLSALIDTFVLGDEPGDQRKTPQAKVPAAIAGSSSAMNQQAAPPSPGRTAPVRTAPSSTEAEWETF</sequence>
<evidence type="ECO:0000256" key="7">
    <source>
        <dbReference type="ARBA" id="ARBA00029447"/>
    </source>
</evidence>
<evidence type="ECO:0000256" key="2">
    <source>
        <dbReference type="ARBA" id="ARBA00022475"/>
    </source>
</evidence>
<dbReference type="InterPro" id="IPR004089">
    <property type="entry name" value="MCPsignal_dom"/>
</dbReference>
<evidence type="ECO:0000313" key="15">
    <source>
        <dbReference type="Proteomes" id="UP001235344"/>
    </source>
</evidence>
<dbReference type="PANTHER" id="PTHR43531">
    <property type="entry name" value="PROTEIN ICFG"/>
    <property type="match status" value="1"/>
</dbReference>
<feature type="coiled-coil region" evidence="9">
    <location>
        <begin position="35"/>
        <end position="62"/>
    </location>
</feature>
<dbReference type="SMART" id="SM00283">
    <property type="entry name" value="MA"/>
    <property type="match status" value="1"/>
</dbReference>
<dbReference type="CDD" id="cd11386">
    <property type="entry name" value="MCP_signal"/>
    <property type="match status" value="1"/>
</dbReference>
<dbReference type="SUPFAM" id="SSF58104">
    <property type="entry name" value="Methyl-accepting chemotaxis protein (MCP) signaling domain"/>
    <property type="match status" value="1"/>
</dbReference>
<dbReference type="Pfam" id="PF17200">
    <property type="entry name" value="sCache_2"/>
    <property type="match status" value="1"/>
</dbReference>
<name>A0ABY9H5Q6_9GAMM</name>
<evidence type="ECO:0000256" key="3">
    <source>
        <dbReference type="ARBA" id="ARBA00022500"/>
    </source>
</evidence>
<evidence type="ECO:0000256" key="8">
    <source>
        <dbReference type="PROSITE-ProRule" id="PRU00284"/>
    </source>
</evidence>
<evidence type="ECO:0000259" key="12">
    <source>
        <dbReference type="PROSITE" id="PS50111"/>
    </source>
</evidence>
<keyword evidence="9" id="KW-0175">Coiled coil</keyword>
<dbReference type="EMBL" id="CP131913">
    <property type="protein sequence ID" value="WLI72960.1"/>
    <property type="molecule type" value="Genomic_DNA"/>
</dbReference>
<dbReference type="PROSITE" id="PS50111">
    <property type="entry name" value="CHEMOTAXIS_TRANSDUC_2"/>
    <property type="match status" value="1"/>
</dbReference>
<feature type="transmembrane region" description="Helical" evidence="11">
    <location>
        <begin position="214"/>
        <end position="236"/>
    </location>
</feature>
<keyword evidence="8" id="KW-0807">Transducer</keyword>
<dbReference type="Gene3D" id="3.30.450.20">
    <property type="entry name" value="PAS domain"/>
    <property type="match status" value="1"/>
</dbReference>
<keyword evidence="4 11" id="KW-0812">Transmembrane</keyword>
<keyword evidence="15" id="KW-1185">Reference proteome</keyword>
<dbReference type="InterPro" id="IPR051310">
    <property type="entry name" value="MCP_chemotaxis"/>
</dbReference>
<protein>
    <submittedName>
        <fullName evidence="14">Methyl-accepting chemotaxis protein</fullName>
    </submittedName>
</protein>
<keyword evidence="6 11" id="KW-0472">Membrane</keyword>
<evidence type="ECO:0000256" key="1">
    <source>
        <dbReference type="ARBA" id="ARBA00004651"/>
    </source>
</evidence>
<keyword evidence="2" id="KW-1003">Cell membrane</keyword>
<dbReference type="InterPro" id="IPR003660">
    <property type="entry name" value="HAMP_dom"/>
</dbReference>
<accession>A0ABY9H5Q6</accession>
<proteinExistence type="inferred from homology"/>
<gene>
    <name evidence="14" type="ORF">B6N23_14555</name>
</gene>
<keyword evidence="3" id="KW-0145">Chemotaxis</keyword>
<dbReference type="Proteomes" id="UP001235344">
    <property type="component" value="Chromosome"/>
</dbReference>
<feature type="domain" description="Methyl-accepting transducer" evidence="12">
    <location>
        <begin position="296"/>
        <end position="525"/>
    </location>
</feature>
<evidence type="ECO:0000256" key="11">
    <source>
        <dbReference type="SAM" id="Phobius"/>
    </source>
</evidence>
<evidence type="ECO:0000256" key="9">
    <source>
        <dbReference type="SAM" id="Coils"/>
    </source>
</evidence>
<dbReference type="Pfam" id="PF00015">
    <property type="entry name" value="MCPsignal"/>
    <property type="match status" value="1"/>
</dbReference>
<dbReference type="PANTHER" id="PTHR43531:SF11">
    <property type="entry name" value="METHYL-ACCEPTING CHEMOTAXIS PROTEIN 3"/>
    <property type="match status" value="1"/>
</dbReference>
<evidence type="ECO:0000313" key="14">
    <source>
        <dbReference type="EMBL" id="WLI72960.1"/>
    </source>
</evidence>
<evidence type="ECO:0000256" key="6">
    <source>
        <dbReference type="ARBA" id="ARBA00023136"/>
    </source>
</evidence>
<keyword evidence="5 11" id="KW-1133">Transmembrane helix</keyword>
<dbReference type="PROSITE" id="PS50885">
    <property type="entry name" value="HAMP"/>
    <property type="match status" value="1"/>
</dbReference>
<comment type="subcellular location">
    <subcellularLocation>
        <location evidence="1">Cell membrane</location>
        <topology evidence="1">Multi-pass membrane protein</topology>
    </subcellularLocation>
</comment>